<dbReference type="Proteomes" id="UP000182658">
    <property type="component" value="Unassembled WGS sequence"/>
</dbReference>
<dbReference type="AlphaFoldDB" id="A0A1J7J750"/>
<dbReference type="InParanoid" id="A0A1J7J750"/>
<feature type="compositionally biased region" description="Basic and acidic residues" evidence="1">
    <location>
        <begin position="98"/>
        <end position="118"/>
    </location>
</feature>
<evidence type="ECO:0000313" key="3">
    <source>
        <dbReference type="Proteomes" id="UP000182658"/>
    </source>
</evidence>
<sequence length="166" mass="17959">MPNPSAMQSDSEPEAMNVHVKFYWTAIYNRAVIRVDSDASSGRKSRQGSSLRSTLHIPLCVWPAATGSSLQPPDASCLSIRLISASVDDSSIRLSTPARDRHQEGGGDDRATQDEETARANGEPTSPLPVPTPRPPFSAPPGSHPSIETPGRNPVHFQLVPRMQVR</sequence>
<gene>
    <name evidence="2" type="ORF">CONLIGDRAFT_65176</name>
</gene>
<name>A0A1J7J750_9PEZI</name>
<dbReference type="EMBL" id="KV875093">
    <property type="protein sequence ID" value="OIW35622.1"/>
    <property type="molecule type" value="Genomic_DNA"/>
</dbReference>
<feature type="region of interest" description="Disordered" evidence="1">
    <location>
        <begin position="89"/>
        <end position="166"/>
    </location>
</feature>
<evidence type="ECO:0000313" key="2">
    <source>
        <dbReference type="EMBL" id="OIW35622.1"/>
    </source>
</evidence>
<proteinExistence type="predicted"/>
<evidence type="ECO:0000256" key="1">
    <source>
        <dbReference type="SAM" id="MobiDB-lite"/>
    </source>
</evidence>
<protein>
    <submittedName>
        <fullName evidence="2">Uncharacterized protein</fullName>
    </submittedName>
</protein>
<reference evidence="2 3" key="1">
    <citation type="submission" date="2016-10" db="EMBL/GenBank/DDBJ databases">
        <title>Draft genome sequence of Coniochaeta ligniaria NRRL30616, a lignocellulolytic fungus for bioabatement of inhibitors in plant biomass hydrolysates.</title>
        <authorList>
            <consortium name="DOE Joint Genome Institute"/>
            <person name="Jimenez D.J."/>
            <person name="Hector R.E."/>
            <person name="Riley R."/>
            <person name="Sun H."/>
            <person name="Grigoriev I.V."/>
            <person name="Van Elsas J.D."/>
            <person name="Nichols N.N."/>
        </authorList>
    </citation>
    <scope>NUCLEOTIDE SEQUENCE [LARGE SCALE GENOMIC DNA]</scope>
    <source>
        <strain evidence="2 3">NRRL 30616</strain>
    </source>
</reference>
<accession>A0A1J7J750</accession>
<feature type="compositionally biased region" description="Pro residues" evidence="1">
    <location>
        <begin position="126"/>
        <end position="143"/>
    </location>
</feature>
<keyword evidence="3" id="KW-1185">Reference proteome</keyword>
<organism evidence="2 3">
    <name type="scientific">Coniochaeta ligniaria NRRL 30616</name>
    <dbReference type="NCBI Taxonomy" id="1408157"/>
    <lineage>
        <taxon>Eukaryota</taxon>
        <taxon>Fungi</taxon>
        <taxon>Dikarya</taxon>
        <taxon>Ascomycota</taxon>
        <taxon>Pezizomycotina</taxon>
        <taxon>Sordariomycetes</taxon>
        <taxon>Sordariomycetidae</taxon>
        <taxon>Coniochaetales</taxon>
        <taxon>Coniochaetaceae</taxon>
        <taxon>Coniochaeta</taxon>
    </lineage>
</organism>